<dbReference type="Proteomes" id="UP000729402">
    <property type="component" value="Unassembled WGS sequence"/>
</dbReference>
<comment type="caution">
    <text evidence="1">The sequence shown here is derived from an EMBL/GenBank/DDBJ whole genome shotgun (WGS) entry which is preliminary data.</text>
</comment>
<dbReference type="EMBL" id="JAAALK010000283">
    <property type="protein sequence ID" value="KAG8075261.1"/>
    <property type="molecule type" value="Genomic_DNA"/>
</dbReference>
<organism evidence="1 2">
    <name type="scientific">Zizania palustris</name>
    <name type="common">Northern wild rice</name>
    <dbReference type="NCBI Taxonomy" id="103762"/>
    <lineage>
        <taxon>Eukaryota</taxon>
        <taxon>Viridiplantae</taxon>
        <taxon>Streptophyta</taxon>
        <taxon>Embryophyta</taxon>
        <taxon>Tracheophyta</taxon>
        <taxon>Spermatophyta</taxon>
        <taxon>Magnoliopsida</taxon>
        <taxon>Liliopsida</taxon>
        <taxon>Poales</taxon>
        <taxon>Poaceae</taxon>
        <taxon>BOP clade</taxon>
        <taxon>Oryzoideae</taxon>
        <taxon>Oryzeae</taxon>
        <taxon>Zizaniinae</taxon>
        <taxon>Zizania</taxon>
    </lineage>
</organism>
<evidence type="ECO:0000313" key="2">
    <source>
        <dbReference type="Proteomes" id="UP000729402"/>
    </source>
</evidence>
<sequence length="96" mass="11012">MATSASFSTSTTEQEHQCRNDYFSSNFNCRTRLTWPNLLMECQNTSRTGEPDSTRFDGCSDFFYDALPTPRLTRLFSYRRITAPPATAAPQLAWQQ</sequence>
<name>A0A8J5TFL7_ZIZPA</name>
<reference evidence="1" key="2">
    <citation type="submission" date="2021-02" db="EMBL/GenBank/DDBJ databases">
        <authorList>
            <person name="Kimball J.A."/>
            <person name="Haas M.W."/>
            <person name="Macchietto M."/>
            <person name="Kono T."/>
            <person name="Duquette J."/>
            <person name="Shao M."/>
        </authorList>
    </citation>
    <scope>NUCLEOTIDE SEQUENCE</scope>
    <source>
        <tissue evidence="1">Fresh leaf tissue</tissue>
    </source>
</reference>
<reference evidence="1" key="1">
    <citation type="journal article" date="2021" name="bioRxiv">
        <title>Whole Genome Assembly and Annotation of Northern Wild Rice, Zizania palustris L., Supports a Whole Genome Duplication in the Zizania Genus.</title>
        <authorList>
            <person name="Haas M."/>
            <person name="Kono T."/>
            <person name="Macchietto M."/>
            <person name="Millas R."/>
            <person name="McGilp L."/>
            <person name="Shao M."/>
            <person name="Duquette J."/>
            <person name="Hirsch C.N."/>
            <person name="Kimball J."/>
        </authorList>
    </citation>
    <scope>NUCLEOTIDE SEQUENCE</scope>
    <source>
        <tissue evidence="1">Fresh leaf tissue</tissue>
    </source>
</reference>
<dbReference type="AlphaFoldDB" id="A0A8J5TFL7"/>
<accession>A0A8J5TFL7</accession>
<gene>
    <name evidence="1" type="ORF">GUJ93_ZPchr0006g45917</name>
</gene>
<keyword evidence="2" id="KW-1185">Reference proteome</keyword>
<evidence type="ECO:0000313" key="1">
    <source>
        <dbReference type="EMBL" id="KAG8075261.1"/>
    </source>
</evidence>
<proteinExistence type="predicted"/>
<protein>
    <submittedName>
        <fullName evidence="1">Uncharacterized protein</fullName>
    </submittedName>
</protein>